<proteinExistence type="predicted"/>
<organism evidence="2 3">
    <name type="scientific">Micromonospora fulviviridis</name>
    <dbReference type="NCBI Taxonomy" id="47860"/>
    <lineage>
        <taxon>Bacteria</taxon>
        <taxon>Bacillati</taxon>
        <taxon>Actinomycetota</taxon>
        <taxon>Actinomycetes</taxon>
        <taxon>Micromonosporales</taxon>
        <taxon>Micromonosporaceae</taxon>
        <taxon>Micromonospora</taxon>
    </lineage>
</organism>
<dbReference type="EMBL" id="JBEXRX010000246">
    <property type="protein sequence ID" value="MEU0156856.1"/>
    <property type="molecule type" value="Genomic_DNA"/>
</dbReference>
<gene>
    <name evidence="2" type="ORF">ABZ071_34325</name>
</gene>
<reference evidence="2 3" key="1">
    <citation type="submission" date="2024-06" db="EMBL/GenBank/DDBJ databases">
        <title>The Natural Products Discovery Center: Release of the First 8490 Sequenced Strains for Exploring Actinobacteria Biosynthetic Diversity.</title>
        <authorList>
            <person name="Kalkreuter E."/>
            <person name="Kautsar S.A."/>
            <person name="Yang D."/>
            <person name="Bader C.D."/>
            <person name="Teijaro C.N."/>
            <person name="Fluegel L."/>
            <person name="Davis C.M."/>
            <person name="Simpson J.R."/>
            <person name="Lauterbach L."/>
            <person name="Steele A.D."/>
            <person name="Gui C."/>
            <person name="Meng S."/>
            <person name="Li G."/>
            <person name="Viehrig K."/>
            <person name="Ye F."/>
            <person name="Su P."/>
            <person name="Kiefer A.F."/>
            <person name="Nichols A."/>
            <person name="Cepeda A.J."/>
            <person name="Yan W."/>
            <person name="Fan B."/>
            <person name="Jiang Y."/>
            <person name="Adhikari A."/>
            <person name="Zheng C.-J."/>
            <person name="Schuster L."/>
            <person name="Cowan T.M."/>
            <person name="Smanski M.J."/>
            <person name="Chevrette M.G."/>
            <person name="De Carvalho L.P.S."/>
            <person name="Shen B."/>
        </authorList>
    </citation>
    <scope>NUCLEOTIDE SEQUENCE [LARGE SCALE GENOMIC DNA]</scope>
    <source>
        <strain evidence="2 3">NPDC006286</strain>
    </source>
</reference>
<protein>
    <submittedName>
        <fullName evidence="2">Uncharacterized protein</fullName>
    </submittedName>
</protein>
<accession>A0ABV2VVP2</accession>
<feature type="region of interest" description="Disordered" evidence="1">
    <location>
        <begin position="33"/>
        <end position="54"/>
    </location>
</feature>
<keyword evidence="3" id="KW-1185">Reference proteome</keyword>
<sequence length="165" mass="18042">MIVEPGFFCTDLLIPESTRYAELSIDDYAEHQADRGRVERHERPAGRRPRQARDGVVQLVGSAEPPVRWAAGADAVAALEPKAKTLLDQAGARPVLVACARQRLNGYLHTDPEDIAGVATQLRRCDLTPRRTVAVADGVGLVFCRGDVLWWSTGGRTVTAWQTPT</sequence>
<name>A0ABV2VVP2_9ACTN</name>
<dbReference type="Proteomes" id="UP001550348">
    <property type="component" value="Unassembled WGS sequence"/>
</dbReference>
<dbReference type="RefSeq" id="WP_355668340.1">
    <property type="nucleotide sequence ID" value="NZ_JBEXRX010000246.1"/>
</dbReference>
<evidence type="ECO:0000313" key="3">
    <source>
        <dbReference type="Proteomes" id="UP001550348"/>
    </source>
</evidence>
<feature type="compositionally biased region" description="Basic and acidic residues" evidence="1">
    <location>
        <begin position="33"/>
        <end position="45"/>
    </location>
</feature>
<evidence type="ECO:0000313" key="2">
    <source>
        <dbReference type="EMBL" id="MEU0156856.1"/>
    </source>
</evidence>
<comment type="caution">
    <text evidence="2">The sequence shown here is derived from an EMBL/GenBank/DDBJ whole genome shotgun (WGS) entry which is preliminary data.</text>
</comment>
<evidence type="ECO:0000256" key="1">
    <source>
        <dbReference type="SAM" id="MobiDB-lite"/>
    </source>
</evidence>